<dbReference type="AlphaFoldDB" id="A0AAQ3PDZ8"/>
<dbReference type="Proteomes" id="UP001374535">
    <property type="component" value="Chromosome 1"/>
</dbReference>
<evidence type="ECO:0000313" key="2">
    <source>
        <dbReference type="EMBL" id="WVZ26181.1"/>
    </source>
</evidence>
<name>A0AAQ3PDZ8_VIGMU</name>
<evidence type="ECO:0000256" key="1">
    <source>
        <dbReference type="SAM" id="MobiDB-lite"/>
    </source>
</evidence>
<gene>
    <name evidence="2" type="ORF">V8G54_004725</name>
</gene>
<accession>A0AAQ3PDZ8</accession>
<protein>
    <submittedName>
        <fullName evidence="2">Uncharacterized protein</fullName>
    </submittedName>
</protein>
<reference evidence="2 3" key="1">
    <citation type="journal article" date="2023" name="Life. Sci Alliance">
        <title>Evolutionary insights into 3D genome organization and epigenetic landscape of Vigna mungo.</title>
        <authorList>
            <person name="Junaid A."/>
            <person name="Singh B."/>
            <person name="Bhatia S."/>
        </authorList>
    </citation>
    <scope>NUCLEOTIDE SEQUENCE [LARGE SCALE GENOMIC DNA]</scope>
    <source>
        <strain evidence="2">Urdbean</strain>
    </source>
</reference>
<proteinExistence type="predicted"/>
<feature type="compositionally biased region" description="Low complexity" evidence="1">
    <location>
        <begin position="116"/>
        <end position="132"/>
    </location>
</feature>
<organism evidence="2 3">
    <name type="scientific">Vigna mungo</name>
    <name type="common">Black gram</name>
    <name type="synonym">Phaseolus mungo</name>
    <dbReference type="NCBI Taxonomy" id="3915"/>
    <lineage>
        <taxon>Eukaryota</taxon>
        <taxon>Viridiplantae</taxon>
        <taxon>Streptophyta</taxon>
        <taxon>Embryophyta</taxon>
        <taxon>Tracheophyta</taxon>
        <taxon>Spermatophyta</taxon>
        <taxon>Magnoliopsida</taxon>
        <taxon>eudicotyledons</taxon>
        <taxon>Gunneridae</taxon>
        <taxon>Pentapetalae</taxon>
        <taxon>rosids</taxon>
        <taxon>fabids</taxon>
        <taxon>Fabales</taxon>
        <taxon>Fabaceae</taxon>
        <taxon>Papilionoideae</taxon>
        <taxon>50 kb inversion clade</taxon>
        <taxon>NPAAA clade</taxon>
        <taxon>indigoferoid/millettioid clade</taxon>
        <taxon>Phaseoleae</taxon>
        <taxon>Vigna</taxon>
    </lineage>
</organism>
<dbReference type="EMBL" id="CP144700">
    <property type="protein sequence ID" value="WVZ26181.1"/>
    <property type="molecule type" value="Genomic_DNA"/>
</dbReference>
<evidence type="ECO:0000313" key="3">
    <source>
        <dbReference type="Proteomes" id="UP001374535"/>
    </source>
</evidence>
<keyword evidence="3" id="KW-1185">Reference proteome</keyword>
<sequence>MLTSCGSTLLSLSNGVKSFLWLIRASFLKWERSLILTGKHTILLSSKDKSSKDGGRLGNDRSFLHSVKVSFFRLGRSLMLSGKFSTVLPFSDKSAKDDKVHSSSIFGLSEEDTRGKSSSFGLSGKFTSFLQE</sequence>
<feature type="region of interest" description="Disordered" evidence="1">
    <location>
        <begin position="110"/>
        <end position="132"/>
    </location>
</feature>